<dbReference type="PANTHER" id="PTHR19846:SF0">
    <property type="entry name" value="PRE-MRNA PROCESSING FACTOR 4"/>
    <property type="match status" value="1"/>
</dbReference>
<gene>
    <name evidence="6" type="ORF">Cantr_01764</name>
</gene>
<dbReference type="STRING" id="5486.A0A367YJQ0"/>
<dbReference type="PROSITE" id="PS50082">
    <property type="entry name" value="WD_REPEATS_2"/>
    <property type="match status" value="5"/>
</dbReference>
<feature type="region of interest" description="Disordered" evidence="4">
    <location>
        <begin position="28"/>
        <end position="75"/>
    </location>
</feature>
<name>A0A367YJQ0_9ASCO</name>
<evidence type="ECO:0000313" key="7">
    <source>
        <dbReference type="Proteomes" id="UP000253472"/>
    </source>
</evidence>
<keyword evidence="2" id="KW-0677">Repeat</keyword>
<dbReference type="GO" id="GO:0017070">
    <property type="term" value="F:U6 snRNA binding"/>
    <property type="evidence" value="ECO:0007669"/>
    <property type="project" value="TreeGrafter"/>
</dbReference>
<feature type="domain" description="Pre-mRNA processing factor 4 (PRP4)-like" evidence="5">
    <location>
        <begin position="16"/>
        <end position="69"/>
    </location>
</feature>
<comment type="caution">
    <text evidence="6">The sequence shown here is derived from an EMBL/GenBank/DDBJ whole genome shotgun (WGS) entry which is preliminary data.</text>
</comment>
<sequence>MDFKDIPVINDTIVPDSDDEIRQRLKSLGQPMVLPGEDDEARKQRLISLTTTTEDQDMIDEDSQDEEDEDEQEEFYTPGPAELYDVRLRILRDSLFKSSRRLEHEQEMSKFEYTHYLKHRRGMNAAASRFELFGSQMIRGNTRAISTVRFSPGGEYIATGSWDGSICVLNSGDLSTFAFVPAGHHSEKVTLDWDMSNKNTNVLASGGNEGSLNIWDVGQTPLKSSVSIKQAHDQRITKTVFHPINDYVVTASSDKTWKLWDITTEKELMTQEGHTGEVISCAIHEDGGLLFSAGKEGRSYCWDLRSGRSLFTLKSCWRADFFSNYLVTGDSNGILQVMDLRKNDQALQDIPAHSKPISDVHFHRQRGETSDKEANGKLLITSSFDGNVSIWSVGNWIKVKSLKGHDKAMSCDINGTGDSIVSSGWDRTVKLWNT</sequence>
<dbReference type="GO" id="GO:0000398">
    <property type="term" value="P:mRNA splicing, via spliceosome"/>
    <property type="evidence" value="ECO:0007669"/>
    <property type="project" value="TreeGrafter"/>
</dbReference>
<dbReference type="InterPro" id="IPR015943">
    <property type="entry name" value="WD40/YVTN_repeat-like_dom_sf"/>
</dbReference>
<dbReference type="Gene3D" id="2.130.10.10">
    <property type="entry name" value="YVTN repeat-like/Quinoprotein amine dehydrogenase"/>
    <property type="match status" value="2"/>
</dbReference>
<dbReference type="GO" id="GO:0046540">
    <property type="term" value="C:U4/U6 x U5 tri-snRNP complex"/>
    <property type="evidence" value="ECO:0007669"/>
    <property type="project" value="TreeGrafter"/>
</dbReference>
<dbReference type="AlphaFoldDB" id="A0A367YJQ0"/>
<dbReference type="SUPFAM" id="SSF158230">
    <property type="entry name" value="PRP4-like"/>
    <property type="match status" value="1"/>
</dbReference>
<dbReference type="Gene3D" id="4.10.280.110">
    <property type="entry name" value="Pre-mRNA processing factor 4 domain"/>
    <property type="match status" value="1"/>
</dbReference>
<evidence type="ECO:0000313" key="6">
    <source>
        <dbReference type="EMBL" id="RCK65987.1"/>
    </source>
</evidence>
<feature type="repeat" description="WD" evidence="3">
    <location>
        <begin position="229"/>
        <end position="270"/>
    </location>
</feature>
<dbReference type="PANTHER" id="PTHR19846">
    <property type="entry name" value="WD40 REPEAT PROTEIN"/>
    <property type="match status" value="1"/>
</dbReference>
<keyword evidence="1 3" id="KW-0853">WD repeat</keyword>
<evidence type="ECO:0000259" key="5">
    <source>
        <dbReference type="SMART" id="SM00500"/>
    </source>
</evidence>
<dbReference type="OrthoDB" id="540662at2759"/>
<dbReference type="PRINTS" id="PR00320">
    <property type="entry name" value="GPROTEINBRPT"/>
</dbReference>
<dbReference type="Pfam" id="PF00400">
    <property type="entry name" value="WD40"/>
    <property type="match status" value="5"/>
</dbReference>
<evidence type="ECO:0000256" key="3">
    <source>
        <dbReference type="PROSITE-ProRule" id="PRU00221"/>
    </source>
</evidence>
<dbReference type="SMART" id="SM00500">
    <property type="entry name" value="SFM"/>
    <property type="match status" value="1"/>
</dbReference>
<protein>
    <recommendedName>
        <fullName evidence="5">Pre-mRNA processing factor 4 (PRP4)-like domain-containing protein</fullName>
    </recommendedName>
</protein>
<dbReference type="InterPro" id="IPR020472">
    <property type="entry name" value="WD40_PAC1"/>
</dbReference>
<dbReference type="SMART" id="SM00320">
    <property type="entry name" value="WD40"/>
    <property type="match status" value="7"/>
</dbReference>
<dbReference type="InterPro" id="IPR019775">
    <property type="entry name" value="WD40_repeat_CS"/>
</dbReference>
<evidence type="ECO:0000256" key="1">
    <source>
        <dbReference type="ARBA" id="ARBA00022574"/>
    </source>
</evidence>
<dbReference type="GO" id="GO:0030621">
    <property type="term" value="F:U4 snRNA binding"/>
    <property type="evidence" value="ECO:0007669"/>
    <property type="project" value="TreeGrafter"/>
</dbReference>
<evidence type="ECO:0000256" key="4">
    <source>
        <dbReference type="SAM" id="MobiDB-lite"/>
    </source>
</evidence>
<keyword evidence="7" id="KW-1185">Reference proteome</keyword>
<dbReference type="EMBL" id="QLNQ01000018">
    <property type="protein sequence ID" value="RCK65987.1"/>
    <property type="molecule type" value="Genomic_DNA"/>
</dbReference>
<reference evidence="6 7" key="1">
    <citation type="submission" date="2018-06" db="EMBL/GenBank/DDBJ databases">
        <title>Whole genome sequencing of Candida tropicalis (genome annotated by CSBL at Korea University).</title>
        <authorList>
            <person name="Ahn J."/>
        </authorList>
    </citation>
    <scope>NUCLEOTIDE SEQUENCE [LARGE SCALE GENOMIC DNA]</scope>
    <source>
        <strain evidence="6 7">ATCC 20962</strain>
    </source>
</reference>
<dbReference type="SUPFAM" id="SSF50978">
    <property type="entry name" value="WD40 repeat-like"/>
    <property type="match status" value="1"/>
</dbReference>
<feature type="repeat" description="WD" evidence="3">
    <location>
        <begin position="420"/>
        <end position="434"/>
    </location>
</feature>
<organism evidence="6 7">
    <name type="scientific">Candida viswanathii</name>
    <dbReference type="NCBI Taxonomy" id="5486"/>
    <lineage>
        <taxon>Eukaryota</taxon>
        <taxon>Fungi</taxon>
        <taxon>Dikarya</taxon>
        <taxon>Ascomycota</taxon>
        <taxon>Saccharomycotina</taxon>
        <taxon>Pichiomycetes</taxon>
        <taxon>Debaryomycetaceae</taxon>
        <taxon>Candida/Lodderomyces clade</taxon>
        <taxon>Candida</taxon>
    </lineage>
</organism>
<feature type="repeat" description="WD" evidence="3">
    <location>
        <begin position="181"/>
        <end position="217"/>
    </location>
</feature>
<dbReference type="InterPro" id="IPR001680">
    <property type="entry name" value="WD40_rpt"/>
</dbReference>
<dbReference type="InterPro" id="IPR036322">
    <property type="entry name" value="WD40_repeat_dom_sf"/>
</dbReference>
<proteinExistence type="predicted"/>
<dbReference type="CDD" id="cd00200">
    <property type="entry name" value="WD40"/>
    <property type="match status" value="1"/>
</dbReference>
<accession>A0A367YJQ0</accession>
<feature type="repeat" description="WD" evidence="3">
    <location>
        <begin position="271"/>
        <end position="312"/>
    </location>
</feature>
<dbReference type="InterPro" id="IPR036285">
    <property type="entry name" value="PRP4-like_sf"/>
</dbReference>
<feature type="repeat" description="WD" evidence="3">
    <location>
        <begin position="138"/>
        <end position="170"/>
    </location>
</feature>
<dbReference type="Proteomes" id="UP000253472">
    <property type="component" value="Unassembled WGS sequence"/>
</dbReference>
<dbReference type="PROSITE" id="PS50294">
    <property type="entry name" value="WD_REPEATS_REGION"/>
    <property type="match status" value="3"/>
</dbReference>
<feature type="compositionally biased region" description="Acidic residues" evidence="4">
    <location>
        <begin position="54"/>
        <end position="74"/>
    </location>
</feature>
<dbReference type="PROSITE" id="PS00678">
    <property type="entry name" value="WD_REPEATS_1"/>
    <property type="match status" value="2"/>
</dbReference>
<dbReference type="InterPro" id="IPR014906">
    <property type="entry name" value="PRP4-like"/>
</dbReference>
<evidence type="ECO:0000256" key="2">
    <source>
        <dbReference type="ARBA" id="ARBA00022737"/>
    </source>
</evidence>